<dbReference type="InterPro" id="IPR008906">
    <property type="entry name" value="HATC_C_dom"/>
</dbReference>
<dbReference type="Pfam" id="PF05699">
    <property type="entry name" value="Dimer_Tnp_hAT"/>
    <property type="match status" value="1"/>
</dbReference>
<keyword evidence="4" id="KW-1185">Reference proteome</keyword>
<gene>
    <name evidence="3" type="ORF">RD792_011467</name>
</gene>
<dbReference type="SUPFAM" id="SSF53098">
    <property type="entry name" value="Ribonuclease H-like"/>
    <property type="match status" value="1"/>
</dbReference>
<dbReference type="EMBL" id="JAYDYQ010002534">
    <property type="protein sequence ID" value="KAK4484243.1"/>
    <property type="molecule type" value="Genomic_DNA"/>
</dbReference>
<feature type="domain" description="hAT-like transposase RNase-H fold" evidence="2">
    <location>
        <begin position="103"/>
        <end position="176"/>
    </location>
</feature>
<dbReference type="Proteomes" id="UP001291926">
    <property type="component" value="Unassembled WGS sequence"/>
</dbReference>
<evidence type="ECO:0000313" key="4">
    <source>
        <dbReference type="Proteomes" id="UP001291926"/>
    </source>
</evidence>
<evidence type="ECO:0000259" key="2">
    <source>
        <dbReference type="Pfam" id="PF14372"/>
    </source>
</evidence>
<feature type="domain" description="HAT C-terminal dimerisation" evidence="1">
    <location>
        <begin position="200"/>
        <end position="235"/>
    </location>
</feature>
<dbReference type="PANTHER" id="PTHR23272:SF161">
    <property type="entry name" value="ZINC FINGER BED DOMAIN-CONTAINING PROTEIN RICESLEEPER 1-LIKE"/>
    <property type="match status" value="1"/>
</dbReference>
<evidence type="ECO:0000313" key="3">
    <source>
        <dbReference type="EMBL" id="KAK4484243.1"/>
    </source>
</evidence>
<reference evidence="3 4" key="1">
    <citation type="journal article" date="2023" name="bioRxiv">
        <title>Genome report: Whole genome sequence and annotation of Penstemon davidsonii.</title>
        <authorList>
            <person name="Ostevik K.L."/>
            <person name="Alabady M."/>
            <person name="Zhang M."/>
            <person name="Rausher M.D."/>
        </authorList>
    </citation>
    <scope>NUCLEOTIDE SEQUENCE [LARGE SCALE GENOMIC DNA]</scope>
    <source>
        <strain evidence="3">DNT005</strain>
        <tissue evidence="3">Whole leaf</tissue>
    </source>
</reference>
<accession>A0ABR0D619</accession>
<dbReference type="Pfam" id="PF14372">
    <property type="entry name" value="hAT-like_RNase-H"/>
    <property type="match status" value="1"/>
</dbReference>
<name>A0ABR0D619_9LAMI</name>
<protein>
    <submittedName>
        <fullName evidence="3">Uncharacterized protein</fullName>
    </submittedName>
</protein>
<proteinExistence type="predicted"/>
<sequence>MNKHIVVCKKHPDNIVDSTIGSHTIHSFCRSVTGVEGQEDYSETALIFQRVFERYALCDVEFRTNFRVIGTYGKVGYPTRADWVVVEKNCEDTTTLHASNFMFFSRDISGRMKAKFDKYLRDNDKMNMIVYVAIMLNPRNKFDYLSHVIKNMHGYDKGLRIANLAIDALAELFNMYKSTLPDVSTFSSLNSTNTLTNESQTSESAFNTGGRVIDDYRASLAPRTAQALIFGQYWINQAPISFLEEESEVELNSSIYNDRADMFMLVGGGLALLRFCGHTQSPLAQN</sequence>
<organism evidence="3 4">
    <name type="scientific">Penstemon davidsonii</name>
    <dbReference type="NCBI Taxonomy" id="160366"/>
    <lineage>
        <taxon>Eukaryota</taxon>
        <taxon>Viridiplantae</taxon>
        <taxon>Streptophyta</taxon>
        <taxon>Embryophyta</taxon>
        <taxon>Tracheophyta</taxon>
        <taxon>Spermatophyta</taxon>
        <taxon>Magnoliopsida</taxon>
        <taxon>eudicotyledons</taxon>
        <taxon>Gunneridae</taxon>
        <taxon>Pentapetalae</taxon>
        <taxon>asterids</taxon>
        <taxon>lamiids</taxon>
        <taxon>Lamiales</taxon>
        <taxon>Plantaginaceae</taxon>
        <taxon>Cheloneae</taxon>
        <taxon>Penstemon</taxon>
    </lineage>
</organism>
<dbReference type="InterPro" id="IPR025525">
    <property type="entry name" value="hAT-like_transposase_RNase-H"/>
</dbReference>
<dbReference type="PANTHER" id="PTHR23272">
    <property type="entry name" value="BED FINGER-RELATED"/>
    <property type="match status" value="1"/>
</dbReference>
<comment type="caution">
    <text evidence="3">The sequence shown here is derived from an EMBL/GenBank/DDBJ whole genome shotgun (WGS) entry which is preliminary data.</text>
</comment>
<evidence type="ECO:0000259" key="1">
    <source>
        <dbReference type="Pfam" id="PF05699"/>
    </source>
</evidence>
<dbReference type="InterPro" id="IPR012337">
    <property type="entry name" value="RNaseH-like_sf"/>
</dbReference>